<dbReference type="AlphaFoldDB" id="X1TRI9"/>
<feature type="domain" description="B12-binding N-terminal" evidence="5">
    <location>
        <begin position="1"/>
        <end position="62"/>
    </location>
</feature>
<dbReference type="Gene3D" id="3.40.50.280">
    <property type="entry name" value="Cobalamin-binding domain"/>
    <property type="match status" value="1"/>
</dbReference>
<dbReference type="GO" id="GO:0046653">
    <property type="term" value="P:tetrahydrofolate metabolic process"/>
    <property type="evidence" value="ECO:0007669"/>
    <property type="project" value="TreeGrafter"/>
</dbReference>
<proteinExistence type="inferred from homology"/>
<name>X1TRI9_9ZZZZ</name>
<dbReference type="InterPro" id="IPR036724">
    <property type="entry name" value="Cobalamin-bd_sf"/>
</dbReference>
<evidence type="ECO:0000256" key="1">
    <source>
        <dbReference type="ARBA" id="ARBA00010854"/>
    </source>
</evidence>
<dbReference type="PANTHER" id="PTHR45833">
    <property type="entry name" value="METHIONINE SYNTHASE"/>
    <property type="match status" value="1"/>
</dbReference>
<dbReference type="Pfam" id="PF02310">
    <property type="entry name" value="B12-binding"/>
    <property type="match status" value="1"/>
</dbReference>
<feature type="non-terminal residue" evidence="6">
    <location>
        <position position="1"/>
    </location>
</feature>
<evidence type="ECO:0000256" key="2">
    <source>
        <dbReference type="ARBA" id="ARBA00022723"/>
    </source>
</evidence>
<evidence type="ECO:0000256" key="3">
    <source>
        <dbReference type="ARBA" id="ARBA00023285"/>
    </source>
</evidence>
<comment type="caution">
    <text evidence="6">The sequence shown here is derived from an EMBL/GenBank/DDBJ whole genome shotgun (WGS) entry which is preliminary data.</text>
</comment>
<dbReference type="Gene3D" id="1.10.1240.10">
    <property type="entry name" value="Methionine synthase domain"/>
    <property type="match status" value="1"/>
</dbReference>
<keyword evidence="3" id="KW-0170">Cobalt</keyword>
<evidence type="ECO:0000259" key="4">
    <source>
        <dbReference type="PROSITE" id="PS51332"/>
    </source>
</evidence>
<dbReference type="GO" id="GO:0046872">
    <property type="term" value="F:metal ion binding"/>
    <property type="evidence" value="ECO:0007669"/>
    <property type="project" value="UniProtKB-KW"/>
</dbReference>
<organism evidence="6">
    <name type="scientific">marine sediment metagenome</name>
    <dbReference type="NCBI Taxonomy" id="412755"/>
    <lineage>
        <taxon>unclassified sequences</taxon>
        <taxon>metagenomes</taxon>
        <taxon>ecological metagenomes</taxon>
    </lineage>
</organism>
<dbReference type="InterPro" id="IPR050554">
    <property type="entry name" value="Met_Synthase/Corrinoid"/>
</dbReference>
<dbReference type="InterPro" id="IPR003759">
    <property type="entry name" value="Cbl-bd_cap"/>
</dbReference>
<reference evidence="6" key="1">
    <citation type="journal article" date="2014" name="Front. Microbiol.">
        <title>High frequency of phylogenetically diverse reductive dehalogenase-homologous genes in deep subseafloor sedimentary metagenomes.</title>
        <authorList>
            <person name="Kawai M."/>
            <person name="Futagami T."/>
            <person name="Toyoda A."/>
            <person name="Takaki Y."/>
            <person name="Nishi S."/>
            <person name="Hori S."/>
            <person name="Arai W."/>
            <person name="Tsubouchi T."/>
            <person name="Morono Y."/>
            <person name="Uchiyama I."/>
            <person name="Ito T."/>
            <person name="Fujiyama A."/>
            <person name="Inagaki F."/>
            <person name="Takami H."/>
        </authorList>
    </citation>
    <scope>NUCLEOTIDE SEQUENCE</scope>
    <source>
        <strain evidence="6">Expedition CK06-06</strain>
    </source>
</reference>
<accession>X1TRI9</accession>
<dbReference type="FunFam" id="3.40.50.280:FF:000003">
    <property type="entry name" value="Dimethylamine methyltransferase corrinoid protein"/>
    <property type="match status" value="1"/>
</dbReference>
<dbReference type="GO" id="GO:0005829">
    <property type="term" value="C:cytosol"/>
    <property type="evidence" value="ECO:0007669"/>
    <property type="project" value="TreeGrafter"/>
</dbReference>
<dbReference type="PANTHER" id="PTHR45833:SF1">
    <property type="entry name" value="METHIONINE SYNTHASE"/>
    <property type="match status" value="1"/>
</dbReference>
<evidence type="ECO:0008006" key="7">
    <source>
        <dbReference type="Google" id="ProtNLM"/>
    </source>
</evidence>
<dbReference type="SUPFAM" id="SSF47644">
    <property type="entry name" value="Methionine synthase domain"/>
    <property type="match status" value="1"/>
</dbReference>
<dbReference type="GO" id="GO:0050667">
    <property type="term" value="P:homocysteine metabolic process"/>
    <property type="evidence" value="ECO:0007669"/>
    <property type="project" value="TreeGrafter"/>
</dbReference>
<comment type="similarity">
    <text evidence="1">Belongs to the methylamine corrinoid protein family.</text>
</comment>
<dbReference type="GO" id="GO:0031419">
    <property type="term" value="F:cobalamin binding"/>
    <property type="evidence" value="ECO:0007669"/>
    <property type="project" value="InterPro"/>
</dbReference>
<sequence length="195" mass="20536">QVEGLPAMDILERGLVSGVRALGQLFKDGQVYLPEILISMRAMNKGLQELQPHLASADIHNKGTVVIGTVEGDLHDIGKNLVGMMLGSNGFNVVDVGVDVSTDSFVSAAKESNADIVAISALLTTSMTYMPSVIEALGKAGLKNKVRVMIGGAPVNRAYADEIGAEGFAEDCASAVDEAARLMTLVKELLNEHLT</sequence>
<dbReference type="InterPro" id="IPR006158">
    <property type="entry name" value="Cobalamin-bd"/>
</dbReference>
<protein>
    <recommendedName>
        <fullName evidence="7">B12-binding domain-containing protein</fullName>
    </recommendedName>
</protein>
<dbReference type="EMBL" id="BARW01024285">
    <property type="protein sequence ID" value="GAI90185.1"/>
    <property type="molecule type" value="Genomic_DNA"/>
</dbReference>
<evidence type="ECO:0000259" key="5">
    <source>
        <dbReference type="PROSITE" id="PS51337"/>
    </source>
</evidence>
<dbReference type="InterPro" id="IPR036594">
    <property type="entry name" value="Meth_synthase_dom"/>
</dbReference>
<gene>
    <name evidence="6" type="ORF">S12H4_40071</name>
</gene>
<feature type="domain" description="B12-binding" evidence="4">
    <location>
        <begin position="62"/>
        <end position="193"/>
    </location>
</feature>
<dbReference type="PROSITE" id="PS51337">
    <property type="entry name" value="B12_BINDING_NTER"/>
    <property type="match status" value="1"/>
</dbReference>
<dbReference type="PROSITE" id="PS51332">
    <property type="entry name" value="B12_BINDING"/>
    <property type="match status" value="1"/>
</dbReference>
<evidence type="ECO:0000313" key="6">
    <source>
        <dbReference type="EMBL" id="GAI90185.1"/>
    </source>
</evidence>
<dbReference type="CDD" id="cd02070">
    <property type="entry name" value="corrinoid_protein_B12-BD"/>
    <property type="match status" value="1"/>
</dbReference>
<keyword evidence="2" id="KW-0479">Metal-binding</keyword>
<dbReference type="SUPFAM" id="SSF52242">
    <property type="entry name" value="Cobalamin (vitamin B12)-binding domain"/>
    <property type="match status" value="1"/>
</dbReference>
<dbReference type="Pfam" id="PF02607">
    <property type="entry name" value="B12-binding_2"/>
    <property type="match status" value="1"/>
</dbReference>
<dbReference type="GO" id="GO:0008705">
    <property type="term" value="F:methionine synthase activity"/>
    <property type="evidence" value="ECO:0007669"/>
    <property type="project" value="TreeGrafter"/>
</dbReference>